<evidence type="ECO:0000313" key="7">
    <source>
        <dbReference type="Proteomes" id="UP001500503"/>
    </source>
</evidence>
<keyword evidence="4 6" id="KW-0503">Monooxygenase</keyword>
<organism evidence="6 7">
    <name type="scientific">Actinoallomurus oryzae</name>
    <dbReference type="NCBI Taxonomy" id="502180"/>
    <lineage>
        <taxon>Bacteria</taxon>
        <taxon>Bacillati</taxon>
        <taxon>Actinomycetota</taxon>
        <taxon>Actinomycetes</taxon>
        <taxon>Streptosporangiales</taxon>
        <taxon>Thermomonosporaceae</taxon>
        <taxon>Actinoallomurus</taxon>
    </lineage>
</organism>
<dbReference type="RefSeq" id="WP_345458981.1">
    <property type="nucleotide sequence ID" value="NZ_BAABHF010000010.1"/>
</dbReference>
<dbReference type="InterPro" id="IPR002938">
    <property type="entry name" value="FAD-bd"/>
</dbReference>
<evidence type="ECO:0000256" key="4">
    <source>
        <dbReference type="ARBA" id="ARBA00023033"/>
    </source>
</evidence>
<dbReference type="PANTHER" id="PTHR47178:SF5">
    <property type="entry name" value="FAD-BINDING DOMAIN-CONTAINING PROTEIN"/>
    <property type="match status" value="1"/>
</dbReference>
<evidence type="ECO:0000256" key="2">
    <source>
        <dbReference type="ARBA" id="ARBA00022827"/>
    </source>
</evidence>
<evidence type="ECO:0000256" key="1">
    <source>
        <dbReference type="ARBA" id="ARBA00022630"/>
    </source>
</evidence>
<dbReference type="PANTHER" id="PTHR47178">
    <property type="entry name" value="MONOOXYGENASE, FAD-BINDING"/>
    <property type="match status" value="1"/>
</dbReference>
<feature type="domain" description="FAD-binding" evidence="5">
    <location>
        <begin position="5"/>
        <end position="378"/>
    </location>
</feature>
<dbReference type="EMBL" id="BAABHF010000010">
    <property type="protein sequence ID" value="GAA4487258.1"/>
    <property type="molecule type" value="Genomic_DNA"/>
</dbReference>
<dbReference type="GO" id="GO:0004497">
    <property type="term" value="F:monooxygenase activity"/>
    <property type="evidence" value="ECO:0007669"/>
    <property type="project" value="UniProtKB-KW"/>
</dbReference>
<keyword evidence="2" id="KW-0274">FAD</keyword>
<dbReference type="Proteomes" id="UP001500503">
    <property type="component" value="Unassembled WGS sequence"/>
</dbReference>
<dbReference type="Pfam" id="PF01494">
    <property type="entry name" value="FAD_binding_3"/>
    <property type="match status" value="1"/>
</dbReference>
<name>A0ABP8PJY0_9ACTN</name>
<gene>
    <name evidence="6" type="ORF">GCM10023191_014910</name>
</gene>
<dbReference type="Gene3D" id="3.50.50.60">
    <property type="entry name" value="FAD/NAD(P)-binding domain"/>
    <property type="match status" value="1"/>
</dbReference>
<accession>A0ABP8PJY0</accession>
<keyword evidence="3" id="KW-0560">Oxidoreductase</keyword>
<evidence type="ECO:0000256" key="3">
    <source>
        <dbReference type="ARBA" id="ARBA00023002"/>
    </source>
</evidence>
<keyword evidence="1" id="KW-0285">Flavoprotein</keyword>
<dbReference type="InterPro" id="IPR036188">
    <property type="entry name" value="FAD/NAD-bd_sf"/>
</dbReference>
<evidence type="ECO:0000259" key="5">
    <source>
        <dbReference type="Pfam" id="PF01494"/>
    </source>
</evidence>
<keyword evidence="7" id="KW-1185">Reference proteome</keyword>
<comment type="caution">
    <text evidence="6">The sequence shown here is derived from an EMBL/GenBank/DDBJ whole genome shotgun (WGS) entry which is preliminary data.</text>
</comment>
<protein>
    <submittedName>
        <fullName evidence="6">FAD-dependent monooxygenase</fullName>
    </submittedName>
</protein>
<evidence type="ECO:0000313" key="6">
    <source>
        <dbReference type="EMBL" id="GAA4487258.1"/>
    </source>
</evidence>
<dbReference type="SUPFAM" id="SSF51905">
    <property type="entry name" value="FAD/NAD(P)-binding domain"/>
    <property type="match status" value="1"/>
</dbReference>
<dbReference type="PRINTS" id="PR00420">
    <property type="entry name" value="RNGMNOXGNASE"/>
</dbReference>
<proteinExistence type="predicted"/>
<reference evidence="7" key="1">
    <citation type="journal article" date="2019" name="Int. J. Syst. Evol. Microbiol.">
        <title>The Global Catalogue of Microorganisms (GCM) 10K type strain sequencing project: providing services to taxonomists for standard genome sequencing and annotation.</title>
        <authorList>
            <consortium name="The Broad Institute Genomics Platform"/>
            <consortium name="The Broad Institute Genome Sequencing Center for Infectious Disease"/>
            <person name="Wu L."/>
            <person name="Ma J."/>
        </authorList>
    </citation>
    <scope>NUCLEOTIDE SEQUENCE [LARGE SCALE GENOMIC DNA]</scope>
    <source>
        <strain evidence="7">JCM 17933</strain>
    </source>
</reference>
<sequence length="395" mass="42913">MPYPHVVIVGAGLGGLCLAQGLRRSGVSFAVYEGDRSLTSRPQGYRIHIDGQGDQALAQVLPAELHRLFRATAGVPRTRTPVFDDQLTRLTVLEPADDGVHLAVNRLTLRQILLSGVRDSVAFGKRLTRYGSAADGRVTAYFSDGTRATGDVLVAADGVNSPVRRQYLPHARVVDTGLRQLYGKVPLDDRTRELFLPDMHAVFTPIIGPNKNYVGVAPVQYPEPVARATARLAPGVRLTDTTDYMTCSFGSRPEFLPAADEELYAMSGEQLREMTLRMIRDWHPRVRRIIEHWQPDTVFPLTLRTSVPIDPWATTNVTLLGDAIHAMSPAAGVGANTALRDAANLTTALGKVAHGEPLIPALAAYEAEMIDYGFAAVRTSAANGHRMLGQDPLPA</sequence>